<name>A0AAV2VJ20_9VIBR</name>
<evidence type="ECO:0000313" key="2">
    <source>
        <dbReference type="EMBL" id="CCO44657.1"/>
    </source>
</evidence>
<sequence length="65" mass="7792">MIQSIIIKVLFSIFLFGMVAWYWNDSSESTKTGLFFFVFTLAFFQNAYYTHKLEKLKEQKKSEHL</sequence>
<keyword evidence="1" id="KW-0812">Transmembrane</keyword>
<evidence type="ECO:0000313" key="3">
    <source>
        <dbReference type="Proteomes" id="UP000018211"/>
    </source>
</evidence>
<accession>A0AAV2VJ20</accession>
<dbReference type="Proteomes" id="UP000018211">
    <property type="component" value="Unassembled WGS sequence"/>
</dbReference>
<proteinExistence type="predicted"/>
<keyword evidence="1" id="KW-0472">Membrane</keyword>
<feature type="transmembrane region" description="Helical" evidence="1">
    <location>
        <begin position="34"/>
        <end position="51"/>
    </location>
</feature>
<feature type="transmembrane region" description="Helical" evidence="1">
    <location>
        <begin position="5"/>
        <end position="22"/>
    </location>
</feature>
<organism evidence="2 3">
    <name type="scientific">Vibrio nigripulchritudo SOn1</name>
    <dbReference type="NCBI Taxonomy" id="1238450"/>
    <lineage>
        <taxon>Bacteria</taxon>
        <taxon>Pseudomonadati</taxon>
        <taxon>Pseudomonadota</taxon>
        <taxon>Gammaproteobacteria</taxon>
        <taxon>Vibrionales</taxon>
        <taxon>Vibrionaceae</taxon>
        <taxon>Vibrio</taxon>
    </lineage>
</organism>
<evidence type="ECO:0000256" key="1">
    <source>
        <dbReference type="SAM" id="Phobius"/>
    </source>
</evidence>
<dbReference type="EMBL" id="CAOF01000023">
    <property type="protein sequence ID" value="CCO44657.1"/>
    <property type="molecule type" value="Genomic_DNA"/>
</dbReference>
<keyword evidence="1" id="KW-1133">Transmembrane helix</keyword>
<gene>
    <name evidence="2" type="ORF">VIBNISOn1_1190002</name>
</gene>
<protein>
    <recommendedName>
        <fullName evidence="4">Orphan protein</fullName>
    </recommendedName>
</protein>
<reference evidence="2 3" key="1">
    <citation type="journal article" date="2013" name="ISME J.">
        <title>Comparative genomics of pathogenic lineages of Vibrio nigripulchritudo identifies virulence-associated traits.</title>
        <authorList>
            <person name="Goudenege D."/>
            <person name="Labreuche Y."/>
            <person name="Krin E."/>
            <person name="Ansquer D."/>
            <person name="Mangenot S."/>
            <person name="Calteau A."/>
            <person name="Medigue C."/>
            <person name="Mazel D."/>
            <person name="Polz M.F."/>
            <person name="Le Roux F."/>
        </authorList>
    </citation>
    <scope>NUCLEOTIDE SEQUENCE [LARGE SCALE GENOMIC DNA]</scope>
    <source>
        <strain evidence="2 3">SOn1</strain>
    </source>
</reference>
<dbReference type="AlphaFoldDB" id="A0AAV2VJ20"/>
<comment type="caution">
    <text evidence="2">The sequence shown here is derived from an EMBL/GenBank/DDBJ whole genome shotgun (WGS) entry which is preliminary data.</text>
</comment>
<evidence type="ECO:0008006" key="4">
    <source>
        <dbReference type="Google" id="ProtNLM"/>
    </source>
</evidence>